<feature type="transmembrane region" description="Helical" evidence="1">
    <location>
        <begin position="96"/>
        <end position="118"/>
    </location>
</feature>
<keyword evidence="1" id="KW-0472">Membrane</keyword>
<protein>
    <recommendedName>
        <fullName evidence="2">Reverse transcriptase zinc-binding domain-containing protein</fullName>
    </recommendedName>
</protein>
<dbReference type="Proteomes" id="UP000323506">
    <property type="component" value="Chromosome A04"/>
</dbReference>
<gene>
    <name evidence="3" type="ORF">ES288_A04G012300v1</name>
</gene>
<dbReference type="EMBL" id="CM017691">
    <property type="protein sequence ID" value="TYH21057.1"/>
    <property type="molecule type" value="Genomic_DNA"/>
</dbReference>
<dbReference type="PANTHER" id="PTHR33116">
    <property type="entry name" value="REVERSE TRANSCRIPTASE ZINC-BINDING DOMAIN-CONTAINING PROTEIN-RELATED-RELATED"/>
    <property type="match status" value="1"/>
</dbReference>
<reference evidence="3 4" key="1">
    <citation type="submission" date="2019-06" db="EMBL/GenBank/DDBJ databases">
        <title>WGS assembly of Gossypium darwinii.</title>
        <authorList>
            <person name="Chen Z.J."/>
            <person name="Sreedasyam A."/>
            <person name="Ando A."/>
            <person name="Song Q."/>
            <person name="De L."/>
            <person name="Hulse-Kemp A."/>
            <person name="Ding M."/>
            <person name="Ye W."/>
            <person name="Kirkbride R."/>
            <person name="Jenkins J."/>
            <person name="Plott C."/>
            <person name="Lovell J."/>
            <person name="Lin Y.-M."/>
            <person name="Vaughn R."/>
            <person name="Liu B."/>
            <person name="Li W."/>
            <person name="Simpson S."/>
            <person name="Scheffler B."/>
            <person name="Saski C."/>
            <person name="Grover C."/>
            <person name="Hu G."/>
            <person name="Conover J."/>
            <person name="Carlson J."/>
            <person name="Shu S."/>
            <person name="Boston L."/>
            <person name="Williams M."/>
            <person name="Peterson D."/>
            <person name="Mcgee K."/>
            <person name="Jones D."/>
            <person name="Wendel J."/>
            <person name="Stelly D."/>
            <person name="Grimwood J."/>
            <person name="Schmutz J."/>
        </authorList>
    </citation>
    <scope>NUCLEOTIDE SEQUENCE [LARGE SCALE GENOMIC DNA]</scope>
    <source>
        <strain evidence="3">1808015.09</strain>
    </source>
</reference>
<keyword evidence="4" id="KW-1185">Reference proteome</keyword>
<evidence type="ECO:0000313" key="4">
    <source>
        <dbReference type="Proteomes" id="UP000323506"/>
    </source>
</evidence>
<keyword evidence="1" id="KW-1133">Transmembrane helix</keyword>
<evidence type="ECO:0000259" key="2">
    <source>
        <dbReference type="Pfam" id="PF13966"/>
    </source>
</evidence>
<sequence length="574" mass="66291">MVVENMKFILRCFETFSGLSINFKKSCIVGFGVNEEFLYRLTALCKCKVGVLPICYLGIPLGVDSRRVATSDVVVEKFRKKLAGWKCRSMSWAARIVLVNAVLSSLPIYFMSLFQAAVSGGLDGKRKMAKVNWKQICKPKENGGAGVVNLEIKNKVLLAKWRWRVMVDKNALWSKVILAKYGSNTKQWRAIVENSFDVRLNRWIGDKDFKWKDYWCGNCPLKFEFPRLFRLAKFKNGSVFYYSALLDREWGMISRLLDWVGGVVLIPEVEDRILWKHDKNGEFSVKQLTKLMVDGVGVDFSFAFDRLWKLKVPSRVRYFLWLIAIDRVPTKDFLIKKGLKIGVIFNICPWCNREWEKTDHLFFNCIFINGFWKRIFNWWDIRWKKVNNFEDFYSCCFKVKILGSCKSLWLIAIVAAVWSIWLARNEMVFDNKVLKMDTLVFHAKTRALLWSRAAFDECRFHERLWFKFNVSGIVFEGVQGGGGVLRGEDGIVRALFSGPIDAGDAESTELGAIIIALDIIIEISWKRTGSLIIEIGSREVLSWTLEKTRKHGNEMADSLAIAGANRTSMFKAWW</sequence>
<name>A0A5D2GT41_GOSDA</name>
<dbReference type="Pfam" id="PF13966">
    <property type="entry name" value="zf-RVT"/>
    <property type="match status" value="1"/>
</dbReference>
<dbReference type="PANTHER" id="PTHR33116:SF75">
    <property type="entry name" value="RIBONUCLEASE H PROTEIN"/>
    <property type="match status" value="1"/>
</dbReference>
<feature type="domain" description="Reverse transcriptase zinc-binding" evidence="2">
    <location>
        <begin position="303"/>
        <end position="372"/>
    </location>
</feature>
<dbReference type="InterPro" id="IPR026960">
    <property type="entry name" value="RVT-Znf"/>
</dbReference>
<dbReference type="AlphaFoldDB" id="A0A5D2GT41"/>
<organism evidence="3 4">
    <name type="scientific">Gossypium darwinii</name>
    <name type="common">Darwin's cotton</name>
    <name type="synonym">Gossypium barbadense var. darwinii</name>
    <dbReference type="NCBI Taxonomy" id="34276"/>
    <lineage>
        <taxon>Eukaryota</taxon>
        <taxon>Viridiplantae</taxon>
        <taxon>Streptophyta</taxon>
        <taxon>Embryophyta</taxon>
        <taxon>Tracheophyta</taxon>
        <taxon>Spermatophyta</taxon>
        <taxon>Magnoliopsida</taxon>
        <taxon>eudicotyledons</taxon>
        <taxon>Gunneridae</taxon>
        <taxon>Pentapetalae</taxon>
        <taxon>rosids</taxon>
        <taxon>malvids</taxon>
        <taxon>Malvales</taxon>
        <taxon>Malvaceae</taxon>
        <taxon>Malvoideae</taxon>
        <taxon>Gossypium</taxon>
    </lineage>
</organism>
<accession>A0A5D2GT41</accession>
<keyword evidence="1" id="KW-0812">Transmembrane</keyword>
<evidence type="ECO:0000313" key="3">
    <source>
        <dbReference type="EMBL" id="TYH21057.1"/>
    </source>
</evidence>
<proteinExistence type="predicted"/>
<evidence type="ECO:0000256" key="1">
    <source>
        <dbReference type="SAM" id="Phobius"/>
    </source>
</evidence>